<feature type="compositionally biased region" description="Polar residues" evidence="1">
    <location>
        <begin position="740"/>
        <end position="765"/>
    </location>
</feature>
<keyword evidence="3" id="KW-0378">Hydrolase</keyword>
<keyword evidence="2" id="KW-0472">Membrane</keyword>
<keyword evidence="2" id="KW-0812">Transmembrane</keyword>
<organism evidence="3">
    <name type="scientific">Zeugodacus cucurbitae</name>
    <name type="common">Melon fruit fly</name>
    <name type="synonym">Bactrocera cucurbitae</name>
    <dbReference type="NCBI Taxonomy" id="28588"/>
    <lineage>
        <taxon>Eukaryota</taxon>
        <taxon>Metazoa</taxon>
        <taxon>Ecdysozoa</taxon>
        <taxon>Arthropoda</taxon>
        <taxon>Hexapoda</taxon>
        <taxon>Insecta</taxon>
        <taxon>Pterygota</taxon>
        <taxon>Neoptera</taxon>
        <taxon>Endopterygota</taxon>
        <taxon>Diptera</taxon>
        <taxon>Brachycera</taxon>
        <taxon>Muscomorpha</taxon>
        <taxon>Tephritoidea</taxon>
        <taxon>Tephritidae</taxon>
        <taxon>Zeugodacus</taxon>
        <taxon>Zeugodacus</taxon>
    </lineage>
</organism>
<sequence length="847" mass="96325">MKLSEFKTLPVVPYTNVEICGLPFSIQVIIQAFATKEALSLPRSLTQEYMNCTGLGYKLLNNDWSDYIAEFPWLIAVLIYSTLLPIICLIWCIFQFRSKRVRRFERSPVPSWRYILSTLLFLLKILYSFFIWFTYTAYQNHPTRSYREPESNVNMVKILYDQTLDVIDHISTENIEVVQEFMKKLADEMISSLNDSAPELIKNLNGSMLLNIQSDSVDIQPILKELRKDMQSLLADIMQLTDLTRLFQRNTTTILLMSNISDPTYINLLNNEVNANKHKIITLLNIERVLSNIEDIVTVSIELPALRQAFAKSLEDLHNYYGSVLTTMWAEKVNEMNANYLEIIKAVKKLRTEVPRDVMIHLPNDIYSYQLFFLIIAIMISVLCWMQLCYAVYHAVSMRFKKRKYILVSIVVVICITSIILCLIASLSFFLGTSFFNFRQDTSSLDNPCGLDSKSYCDSQNKILSLLAESAFGPQAEIYNAMQLQNQRVFETLRVALPSAAGISNILQMLQYADFSGTVFSSGNMFNVMKQEMNMENLYAVAERLSTHVPIAVGDTLDNKSTHYESMLACNLQMMKTHVFETLISEHVVENVNGLSQNAQRLAALLPITNLTTLLRKSLSEMRILHDYFEIEFKDLLNSKMQQLLMDYDLEMMLYTSHVAFMPNCRDFKMSTVGIPRQLYECIESCLHGFWIGAFSILILLFPILIICMLLAYLYDRYPYSTQSGASSGSTPPPEDDASRTSSTGTVSDTASVNEPVNETTSPKSTWKDKFGMRRKRSHVTFDTPPSPNENDTTTNKLATAQRSSTAKIRDLIYSILKSAPSTTAAEESKLSGSTTTSEESSEGEPA</sequence>
<protein>
    <submittedName>
        <fullName evidence="3">Putative Lon protease homolog</fullName>
    </submittedName>
</protein>
<dbReference type="GO" id="GO:0008233">
    <property type="term" value="F:peptidase activity"/>
    <property type="evidence" value="ECO:0007669"/>
    <property type="project" value="UniProtKB-KW"/>
</dbReference>
<dbReference type="AlphaFoldDB" id="A0A0A1XL98"/>
<feature type="transmembrane region" description="Helical" evidence="2">
    <location>
        <begin position="71"/>
        <end position="94"/>
    </location>
</feature>
<evidence type="ECO:0000256" key="1">
    <source>
        <dbReference type="SAM" id="MobiDB-lite"/>
    </source>
</evidence>
<keyword evidence="3" id="KW-0645">Protease</keyword>
<name>A0A0A1XL98_ZEUCU</name>
<dbReference type="EMBL" id="GBXI01002148">
    <property type="protein sequence ID" value="JAD12144.1"/>
    <property type="molecule type" value="Transcribed_RNA"/>
</dbReference>
<keyword evidence="2" id="KW-1133">Transmembrane helix</keyword>
<evidence type="ECO:0000313" key="3">
    <source>
        <dbReference type="EMBL" id="JAD12144.1"/>
    </source>
</evidence>
<feature type="region of interest" description="Disordered" evidence="1">
    <location>
        <begin position="818"/>
        <end position="847"/>
    </location>
</feature>
<feature type="compositionally biased region" description="Polar residues" evidence="1">
    <location>
        <begin position="789"/>
        <end position="805"/>
    </location>
</feature>
<accession>A0A0A1XL98</accession>
<reference evidence="3" key="2">
    <citation type="journal article" date="2015" name="Gigascience">
        <title>Reconstructing a comprehensive transcriptome assembly of a white-pupal translocated strain of the pest fruit fly Bactrocera cucurbitae.</title>
        <authorList>
            <person name="Sim S.B."/>
            <person name="Calla B."/>
            <person name="Hall B."/>
            <person name="DeRego T."/>
            <person name="Geib S.M."/>
        </authorList>
    </citation>
    <scope>NUCLEOTIDE SEQUENCE</scope>
</reference>
<feature type="transmembrane region" description="Helical" evidence="2">
    <location>
        <begin position="371"/>
        <end position="393"/>
    </location>
</feature>
<evidence type="ECO:0000256" key="2">
    <source>
        <dbReference type="SAM" id="Phobius"/>
    </source>
</evidence>
<feature type="transmembrane region" description="Helical" evidence="2">
    <location>
        <begin position="405"/>
        <end position="431"/>
    </location>
</feature>
<feature type="region of interest" description="Disordered" evidence="1">
    <location>
        <begin position="724"/>
        <end position="805"/>
    </location>
</feature>
<feature type="transmembrane region" description="Helical" evidence="2">
    <location>
        <begin position="690"/>
        <end position="715"/>
    </location>
</feature>
<feature type="transmembrane region" description="Helical" evidence="2">
    <location>
        <begin position="114"/>
        <end position="135"/>
    </location>
</feature>
<dbReference type="GO" id="GO:0006508">
    <property type="term" value="P:proteolysis"/>
    <property type="evidence" value="ECO:0007669"/>
    <property type="project" value="UniProtKB-KW"/>
</dbReference>
<gene>
    <name evidence="3" type="primary">HI_1324</name>
    <name evidence="3" type="ORF">g.21652</name>
</gene>
<reference evidence="3" key="1">
    <citation type="submission" date="2014-11" db="EMBL/GenBank/DDBJ databases">
        <authorList>
            <person name="Geib S."/>
        </authorList>
    </citation>
    <scope>NUCLEOTIDE SEQUENCE</scope>
</reference>
<proteinExistence type="predicted"/>